<reference evidence="2 3" key="1">
    <citation type="submission" date="2017-09" db="EMBL/GenBank/DDBJ databases">
        <authorList>
            <person name="Ehlers B."/>
            <person name="Leendertz F.H."/>
        </authorList>
    </citation>
    <scope>NUCLEOTIDE SEQUENCE [LARGE SCALE GENOMIC DNA]</scope>
    <source>
        <strain evidence="2 3">DSM 18289</strain>
    </source>
</reference>
<evidence type="ECO:0000313" key="3">
    <source>
        <dbReference type="Proteomes" id="UP000219439"/>
    </source>
</evidence>
<dbReference type="AlphaFoldDB" id="A0A285PG39"/>
<feature type="transmembrane region" description="Helical" evidence="1">
    <location>
        <begin position="176"/>
        <end position="204"/>
    </location>
</feature>
<dbReference type="RefSeq" id="WP_244580152.1">
    <property type="nucleotide sequence ID" value="NZ_OBEL01000005.1"/>
</dbReference>
<evidence type="ECO:0000313" key="2">
    <source>
        <dbReference type="EMBL" id="SNZ20682.1"/>
    </source>
</evidence>
<feature type="transmembrane region" description="Helical" evidence="1">
    <location>
        <begin position="52"/>
        <end position="72"/>
    </location>
</feature>
<feature type="transmembrane region" description="Helical" evidence="1">
    <location>
        <begin position="231"/>
        <end position="257"/>
    </location>
</feature>
<name>A0A285PG39_9HYPH</name>
<protein>
    <submittedName>
        <fullName evidence="2">Uncharacterized membrane protein</fullName>
    </submittedName>
</protein>
<organism evidence="2 3">
    <name type="scientific">Cohaesibacter gelatinilyticus</name>
    <dbReference type="NCBI Taxonomy" id="372072"/>
    <lineage>
        <taxon>Bacteria</taxon>
        <taxon>Pseudomonadati</taxon>
        <taxon>Pseudomonadota</taxon>
        <taxon>Alphaproteobacteria</taxon>
        <taxon>Hyphomicrobiales</taxon>
        <taxon>Cohaesibacteraceae</taxon>
    </lineage>
</organism>
<dbReference type="InterPro" id="IPR018692">
    <property type="entry name" value="DUF2189"/>
</dbReference>
<keyword evidence="1" id="KW-0812">Transmembrane</keyword>
<keyword evidence="1" id="KW-0472">Membrane</keyword>
<dbReference type="EMBL" id="OBEL01000005">
    <property type="protein sequence ID" value="SNZ20682.1"/>
    <property type="molecule type" value="Genomic_DNA"/>
</dbReference>
<feature type="transmembrane region" description="Helical" evidence="1">
    <location>
        <begin position="78"/>
        <end position="99"/>
    </location>
</feature>
<proteinExistence type="predicted"/>
<dbReference type="Pfam" id="PF09955">
    <property type="entry name" value="DUF2189"/>
    <property type="match status" value="1"/>
</dbReference>
<accession>A0A285PG39</accession>
<gene>
    <name evidence="2" type="ORF">SAMN06265368_3792</name>
</gene>
<evidence type="ECO:0000256" key="1">
    <source>
        <dbReference type="SAM" id="Phobius"/>
    </source>
</evidence>
<keyword evidence="1" id="KW-1133">Transmembrane helix</keyword>
<dbReference type="Proteomes" id="UP000219439">
    <property type="component" value="Unassembled WGS sequence"/>
</dbReference>
<sequence>MSEAVEGTTLSTTQHEEHARPKIKPIIRNISSEDISAALSAGFRDFQENFKFSLFFGLFYAVGGWIMIWFLTGLDLPYLVYPLASGFALIAPFVAAGLYEVSRRKEMGETMEWGGILGAIFSKRGKELRWMAIVTGFAFIIWIDIAIFLYVIFFGLQEINISDLLGVVIGSPRGALFLLAGNITGAILGMAVFSITVVAFPLLLHKDVDFVTGMITSVQAVLKNPKTMISWAAFIAVMLAVSLASFFVGIIVVLPLLGHATWHLYRRTVSFEGDEEA</sequence>
<keyword evidence="3" id="KW-1185">Reference proteome</keyword>
<feature type="transmembrane region" description="Helical" evidence="1">
    <location>
        <begin position="130"/>
        <end position="156"/>
    </location>
</feature>